<dbReference type="RefSeq" id="WP_153821137.1">
    <property type="nucleotide sequence ID" value="NZ_WJIE01000005.1"/>
</dbReference>
<dbReference type="CDD" id="cd07560">
    <property type="entry name" value="Peptidase_S41_CPP"/>
    <property type="match status" value="1"/>
</dbReference>
<reference evidence="8 9" key="1">
    <citation type="submission" date="2019-10" db="EMBL/GenBank/DDBJ databases">
        <title>A soil myxobacterium in the family Polyangiaceae.</title>
        <authorList>
            <person name="Li Y."/>
            <person name="Wang J."/>
        </authorList>
    </citation>
    <scope>NUCLEOTIDE SEQUENCE [LARGE SCALE GENOMIC DNA]</scope>
    <source>
        <strain evidence="8 9">DSM 14734</strain>
    </source>
</reference>
<dbReference type="AlphaFoldDB" id="A0A6N7PW74"/>
<dbReference type="FunFam" id="2.30.42.10:FF:000063">
    <property type="entry name" value="Peptidase, S41 family"/>
    <property type="match status" value="1"/>
</dbReference>
<dbReference type="InterPro" id="IPR029045">
    <property type="entry name" value="ClpP/crotonase-like_dom_sf"/>
</dbReference>
<keyword evidence="9" id="KW-1185">Reference proteome</keyword>
<dbReference type="Pfam" id="PF03572">
    <property type="entry name" value="Peptidase_S41"/>
    <property type="match status" value="1"/>
</dbReference>
<dbReference type="InterPro" id="IPR036034">
    <property type="entry name" value="PDZ_sf"/>
</dbReference>
<gene>
    <name evidence="8" type="ORF">GF068_20765</name>
</gene>
<evidence type="ECO:0000256" key="6">
    <source>
        <dbReference type="SAM" id="Phobius"/>
    </source>
</evidence>
<dbReference type="Proteomes" id="UP000440224">
    <property type="component" value="Unassembled WGS sequence"/>
</dbReference>
<dbReference type="InterPro" id="IPR023831">
    <property type="entry name" value="MXAN_5808-like"/>
</dbReference>
<dbReference type="Gene3D" id="2.30.42.10">
    <property type="match status" value="1"/>
</dbReference>
<evidence type="ECO:0000256" key="3">
    <source>
        <dbReference type="ARBA" id="ARBA00022801"/>
    </source>
</evidence>
<dbReference type="GO" id="GO:0030288">
    <property type="term" value="C:outer membrane-bounded periplasmic space"/>
    <property type="evidence" value="ECO:0007669"/>
    <property type="project" value="TreeGrafter"/>
</dbReference>
<dbReference type="SMART" id="SM00228">
    <property type="entry name" value="PDZ"/>
    <property type="match status" value="1"/>
</dbReference>
<dbReference type="NCBIfam" id="TIGR00225">
    <property type="entry name" value="prc"/>
    <property type="match status" value="1"/>
</dbReference>
<dbReference type="InterPro" id="IPR001478">
    <property type="entry name" value="PDZ"/>
</dbReference>
<name>A0A6N7PW74_9BACT</name>
<dbReference type="InterPro" id="IPR013783">
    <property type="entry name" value="Ig-like_fold"/>
</dbReference>
<proteinExistence type="inferred from homology"/>
<dbReference type="PANTHER" id="PTHR32060:SF30">
    <property type="entry name" value="CARBOXY-TERMINAL PROCESSING PROTEASE CTPA"/>
    <property type="match status" value="1"/>
</dbReference>
<dbReference type="GO" id="GO:0006508">
    <property type="term" value="P:proteolysis"/>
    <property type="evidence" value="ECO:0007669"/>
    <property type="project" value="UniProtKB-KW"/>
</dbReference>
<dbReference type="GO" id="GO:0007165">
    <property type="term" value="P:signal transduction"/>
    <property type="evidence" value="ECO:0007669"/>
    <property type="project" value="TreeGrafter"/>
</dbReference>
<dbReference type="OrthoDB" id="9812068at2"/>
<evidence type="ECO:0000259" key="7">
    <source>
        <dbReference type="PROSITE" id="PS50106"/>
    </source>
</evidence>
<dbReference type="SUPFAM" id="SSF50156">
    <property type="entry name" value="PDZ domain-like"/>
    <property type="match status" value="1"/>
</dbReference>
<dbReference type="NCBIfam" id="TIGR03900">
    <property type="entry name" value="prc_long_Delta"/>
    <property type="match status" value="1"/>
</dbReference>
<dbReference type="PANTHER" id="PTHR32060">
    <property type="entry name" value="TAIL-SPECIFIC PROTEASE"/>
    <property type="match status" value="1"/>
</dbReference>
<organism evidence="8 9">
    <name type="scientific">Polyangium spumosum</name>
    <dbReference type="NCBI Taxonomy" id="889282"/>
    <lineage>
        <taxon>Bacteria</taxon>
        <taxon>Pseudomonadati</taxon>
        <taxon>Myxococcota</taxon>
        <taxon>Polyangia</taxon>
        <taxon>Polyangiales</taxon>
        <taxon>Polyangiaceae</taxon>
        <taxon>Polyangium</taxon>
    </lineage>
</organism>
<keyword evidence="4 5" id="KW-0720">Serine protease</keyword>
<dbReference type="GO" id="GO:0004175">
    <property type="term" value="F:endopeptidase activity"/>
    <property type="evidence" value="ECO:0007669"/>
    <property type="project" value="TreeGrafter"/>
</dbReference>
<dbReference type="InterPro" id="IPR004447">
    <property type="entry name" value="Peptidase_S41A"/>
</dbReference>
<dbReference type="CDD" id="cd06782">
    <property type="entry name" value="cpPDZ_CPP-like"/>
    <property type="match status" value="1"/>
</dbReference>
<dbReference type="SUPFAM" id="SSF52096">
    <property type="entry name" value="ClpP/crotonase"/>
    <property type="match status" value="1"/>
</dbReference>
<dbReference type="Gene3D" id="3.30.750.44">
    <property type="match status" value="1"/>
</dbReference>
<keyword evidence="6" id="KW-0812">Transmembrane</keyword>
<feature type="transmembrane region" description="Helical" evidence="6">
    <location>
        <begin position="12"/>
        <end position="33"/>
    </location>
</feature>
<keyword evidence="3 5" id="KW-0378">Hydrolase</keyword>
<sequence>MKILERLGKIGIAFASFAIAAFFAVQFGAGGLWRGFEPALAVTGSGPAAKAPYDLTRLEAVNETLKLIRDKYVEPGRVKPKEMLLSALNYVQRDVAQVIVVNDDPNEVTVRVETAEKKFRIDNVQGPWDVSARLREVFAFLQKNLRGTEVDLREVEYAACNGMLHTLDPHSVFLSPEAYKEMNLSTSGHFGGLGIVISIRDQVLTVINPMPETPASRSGIKRHDRIVKINNESTLNMPLDDAVRRLRGDPGTKVTVWVTRDGEQGWQTPKPYELVREVIKVRSIESRPLEASGVGYVRIKNFQATTATELELALDDLRSKGSLKGLVLDLRGNPGGLLDQATRVADKFLADGVIVSTVGASEGRDEKKAKSPGTEPTYPIVVLVNGSSASASEIVAGALKNHNRAVIVGSTTFGKGSVQLVFPDVTPEKAALKLTIAQYLTPGDVSIQGVGVTPDIELDPMTVDELEMDLTIQKDGLRERDLSAHLTNGKAQTGSKPREVVRYQLTSAEREEMRERGGETDDDFRVDFPIRFARDLAQRLPAGAARNAQIDAARDHIEKVRKDELDKVAAELSKLGYDWSDAPSDSAQGPAKNELEVKVETDRPNNEVTAGEPMNISVTVKNNGKQPIYRLRAATESDSGYLDGKELVFGKIAPGQSKTAKAPLGWCEVEGRKIGSTKPRLANQKRVCKIPMDALSRADGVKVKFEAAGGFEPATAEIRPTIRALERPLFQYAYQIVDDRSGNGDGRVQRGEGVSMYLTVKNVGKGRSFETQANIANLSGEGLLLRAGRFDISNMNPGDVRKVVFTFDVQPELQDTEATLSLSVGDRDLREVATEKVKIPVGSPVAITKTSGTAKAGPQGATLRATPDPNGLVFGRLKAGETVAITGKAGEFYKVDLGSSRFAFVPVAEAAQGGSPSAAPAYEDVYSKAPPTLEVNAAAMATRDDKVKITGAASDGERLLDLYVFVGSRKLYYKSNRDGVDPKKAAFEFDAPLRPGVNIITVVARENPDTTTRRTLVVRKDASDGSILKTPKTDDPVAEWLGEAALPED</sequence>
<dbReference type="EMBL" id="WJIE01000005">
    <property type="protein sequence ID" value="MRG94334.1"/>
    <property type="molecule type" value="Genomic_DNA"/>
</dbReference>
<feature type="domain" description="PDZ" evidence="7">
    <location>
        <begin position="181"/>
        <end position="247"/>
    </location>
</feature>
<dbReference type="PROSITE" id="PS50106">
    <property type="entry name" value="PDZ"/>
    <property type="match status" value="1"/>
</dbReference>
<evidence type="ECO:0000313" key="8">
    <source>
        <dbReference type="EMBL" id="MRG94334.1"/>
    </source>
</evidence>
<evidence type="ECO:0000256" key="1">
    <source>
        <dbReference type="ARBA" id="ARBA00009179"/>
    </source>
</evidence>
<evidence type="ECO:0000256" key="2">
    <source>
        <dbReference type="ARBA" id="ARBA00022670"/>
    </source>
</evidence>
<dbReference type="SMART" id="SM00245">
    <property type="entry name" value="TSPc"/>
    <property type="match status" value="1"/>
</dbReference>
<dbReference type="Gene3D" id="3.90.226.10">
    <property type="entry name" value="2-enoyl-CoA Hydratase, Chain A, domain 1"/>
    <property type="match status" value="1"/>
</dbReference>
<comment type="similarity">
    <text evidence="1 5">Belongs to the peptidase S41A family.</text>
</comment>
<dbReference type="Gene3D" id="2.60.40.10">
    <property type="entry name" value="Immunoglobulins"/>
    <property type="match status" value="1"/>
</dbReference>
<evidence type="ECO:0000256" key="5">
    <source>
        <dbReference type="RuleBase" id="RU004404"/>
    </source>
</evidence>
<keyword evidence="6" id="KW-1133">Transmembrane helix</keyword>
<keyword evidence="6" id="KW-0472">Membrane</keyword>
<dbReference type="Pfam" id="PF00595">
    <property type="entry name" value="PDZ"/>
    <property type="match status" value="1"/>
</dbReference>
<comment type="caution">
    <text evidence="8">The sequence shown here is derived from an EMBL/GenBank/DDBJ whole genome shotgun (WGS) entry which is preliminary data.</text>
</comment>
<accession>A0A6N7PW74</accession>
<dbReference type="GO" id="GO:0008236">
    <property type="term" value="F:serine-type peptidase activity"/>
    <property type="evidence" value="ECO:0007669"/>
    <property type="project" value="UniProtKB-KW"/>
</dbReference>
<evidence type="ECO:0000256" key="4">
    <source>
        <dbReference type="ARBA" id="ARBA00022825"/>
    </source>
</evidence>
<evidence type="ECO:0000313" key="9">
    <source>
        <dbReference type="Proteomes" id="UP000440224"/>
    </source>
</evidence>
<dbReference type="InterPro" id="IPR005151">
    <property type="entry name" value="Tail-specific_protease"/>
</dbReference>
<protein>
    <submittedName>
        <fullName evidence="8">PDZ domain-containing protein</fullName>
    </submittedName>
</protein>
<keyword evidence="2 5" id="KW-0645">Protease</keyword>